<dbReference type="AlphaFoldDB" id="A0A075V2B6"/>
<feature type="transmembrane region" description="Helical" evidence="2">
    <location>
        <begin position="51"/>
        <end position="71"/>
    </location>
</feature>
<dbReference type="EMBL" id="CP008953">
    <property type="protein sequence ID" value="AIG78756.1"/>
    <property type="molecule type" value="Genomic_DNA"/>
</dbReference>
<dbReference type="eggNOG" id="ENOG502ZSN2">
    <property type="taxonomic scope" value="Bacteria"/>
</dbReference>
<keyword evidence="2" id="KW-0472">Membrane</keyword>
<accession>A0A075V2B6</accession>
<evidence type="ECO:0000256" key="1">
    <source>
        <dbReference type="SAM" id="MobiDB-lite"/>
    </source>
</evidence>
<keyword evidence="2" id="KW-1133">Transmembrane helix</keyword>
<evidence type="ECO:0000256" key="2">
    <source>
        <dbReference type="SAM" id="Phobius"/>
    </source>
</evidence>
<proteinExistence type="predicted"/>
<dbReference type="STRING" id="208439.AJAP_29615"/>
<evidence type="ECO:0000313" key="3">
    <source>
        <dbReference type="EMBL" id="AIG78756.1"/>
    </source>
</evidence>
<reference evidence="3 4" key="1">
    <citation type="journal article" date="2014" name="J. Biotechnol.">
        <title>Complete genome sequence of the actinobacterium Amycolatopsis japonica MG417-CF17(T) (=DSM 44213T) producing (S,S)-N,N'-ethylenediaminedisuccinic acid.</title>
        <authorList>
            <person name="Stegmann E."/>
            <person name="Albersmeier A."/>
            <person name="Spohn M."/>
            <person name="Gert H."/>
            <person name="Weber T."/>
            <person name="Wohlleben W."/>
            <person name="Kalinowski J."/>
            <person name="Ruckert C."/>
        </authorList>
    </citation>
    <scope>NUCLEOTIDE SEQUENCE [LARGE SCALE GENOMIC DNA]</scope>
    <source>
        <strain evidence="4">MG417-CF17 (DSM 44213)</strain>
    </source>
</reference>
<dbReference type="KEGG" id="aja:AJAP_29615"/>
<name>A0A075V2B6_9PSEU</name>
<organism evidence="3 4">
    <name type="scientific">Amycolatopsis japonica</name>
    <dbReference type="NCBI Taxonomy" id="208439"/>
    <lineage>
        <taxon>Bacteria</taxon>
        <taxon>Bacillati</taxon>
        <taxon>Actinomycetota</taxon>
        <taxon>Actinomycetes</taxon>
        <taxon>Pseudonocardiales</taxon>
        <taxon>Pseudonocardiaceae</taxon>
        <taxon>Amycolatopsis</taxon>
        <taxon>Amycolatopsis japonica group</taxon>
    </lineage>
</organism>
<keyword evidence="2" id="KW-0812">Transmembrane</keyword>
<feature type="region of interest" description="Disordered" evidence="1">
    <location>
        <begin position="1"/>
        <end position="42"/>
    </location>
</feature>
<dbReference type="RefSeq" id="WP_084098376.1">
    <property type="nucleotide sequence ID" value="NZ_CP008953.1"/>
</dbReference>
<dbReference type="Proteomes" id="UP000028492">
    <property type="component" value="Chromosome"/>
</dbReference>
<sequence length="325" mass="35482">MEDARLETHPDLMDPEWRERAEREARHGAKKDLKRRRKQRPRRRFRMTRRVVVGLFVIGTVALLGAAAVVMHQMRGSSGPGPQPPKAAPVLTGVDLDRPFDCTPAANWREGTAGITVPPGQAVGGFSAQEVDAAYRKVTEAIAAARLGSRALRDHDGSELLALLAPNERTRLEPKLTSAATIDRSQYLILIGTNRLLPVSPRMTGSLTTKAGENGELTIHASYTTAYAFEARPGEARSPEDIVPFLREEQDYVIRKAPPFAKADAGLSFGEGRGYRSRMACDAIKTGILAPQYADKDSTVAGTPPVDETSTYDPTKPLPSRDTCR</sequence>
<dbReference type="HOGENOM" id="CLU_849635_0_0_11"/>
<feature type="compositionally biased region" description="Basic and acidic residues" evidence="1">
    <location>
        <begin position="1"/>
        <end position="31"/>
    </location>
</feature>
<evidence type="ECO:0000313" key="4">
    <source>
        <dbReference type="Proteomes" id="UP000028492"/>
    </source>
</evidence>
<gene>
    <name evidence="3" type="ORF">AJAP_29615</name>
</gene>
<protein>
    <submittedName>
        <fullName evidence="3">Conserved putative membrane protein</fullName>
    </submittedName>
</protein>
<feature type="compositionally biased region" description="Basic residues" evidence="1">
    <location>
        <begin position="32"/>
        <end position="42"/>
    </location>
</feature>
<feature type="region of interest" description="Disordered" evidence="1">
    <location>
        <begin position="294"/>
        <end position="325"/>
    </location>
</feature>
<keyword evidence="4" id="KW-1185">Reference proteome</keyword>